<evidence type="ECO:0000256" key="5">
    <source>
        <dbReference type="ARBA" id="ARBA00022989"/>
    </source>
</evidence>
<dbReference type="SUPFAM" id="SSF161098">
    <property type="entry name" value="MetI-like"/>
    <property type="match status" value="1"/>
</dbReference>
<organism evidence="9">
    <name type="scientific">Candidatus Methanophaga sp. ANME-1 ERB7</name>
    <dbReference type="NCBI Taxonomy" id="2759913"/>
    <lineage>
        <taxon>Archaea</taxon>
        <taxon>Methanobacteriati</taxon>
        <taxon>Methanobacteriota</taxon>
        <taxon>Stenosarchaea group</taxon>
        <taxon>Methanomicrobia</taxon>
        <taxon>Candidatus Methanophagales</taxon>
        <taxon>Candidatus Methanophagaceae</taxon>
        <taxon>Candidatus Methanophaga</taxon>
    </lineage>
</organism>
<dbReference type="GO" id="GO:0005886">
    <property type="term" value="C:plasma membrane"/>
    <property type="evidence" value="ECO:0007669"/>
    <property type="project" value="UniProtKB-SubCell"/>
</dbReference>
<keyword evidence="2 7" id="KW-0813">Transport</keyword>
<accession>A0A7G9Z3U9</accession>
<proteinExistence type="inferred from homology"/>
<comment type="subcellular location">
    <subcellularLocation>
        <location evidence="1 7">Cell membrane</location>
        <topology evidence="1 7">Multi-pass membrane protein</topology>
    </subcellularLocation>
</comment>
<dbReference type="InterPro" id="IPR035906">
    <property type="entry name" value="MetI-like_sf"/>
</dbReference>
<evidence type="ECO:0000256" key="3">
    <source>
        <dbReference type="ARBA" id="ARBA00022475"/>
    </source>
</evidence>
<feature type="transmembrane region" description="Helical" evidence="7">
    <location>
        <begin position="136"/>
        <end position="155"/>
    </location>
</feature>
<sequence length="262" mass="29070">MKSSIRGSYRVKEMFIKRIFVGLLPVMVFIILWESIAQLNLVPNYIFPAFSDVMLEFYHLIVSGILLANLLCSLSRVLIGFLLGSAAGIAVGIVMGSKDVIDKSFHPIFSLLYPIPVLGWAPLLMVWIGINDLLPVALIFLCSFFPVLYNTITGIKSVDREVIKAARILGASDRKILSSVVLPLAVPNIFTGLRLEAGMAWRVVIAAEMVAIPTGIGALMMRSESLLRMDVIIVCLMVLSVMCLSFERFFQVMENRITNGWK</sequence>
<feature type="domain" description="ABC transmembrane type-1" evidence="8">
    <location>
        <begin position="66"/>
        <end position="250"/>
    </location>
</feature>
<keyword evidence="5 7" id="KW-1133">Transmembrane helix</keyword>
<keyword evidence="4 7" id="KW-0812">Transmembrane</keyword>
<dbReference type="Gene3D" id="1.10.3720.10">
    <property type="entry name" value="MetI-like"/>
    <property type="match status" value="1"/>
</dbReference>
<evidence type="ECO:0000259" key="8">
    <source>
        <dbReference type="PROSITE" id="PS50928"/>
    </source>
</evidence>
<evidence type="ECO:0000256" key="6">
    <source>
        <dbReference type="ARBA" id="ARBA00023136"/>
    </source>
</evidence>
<dbReference type="EMBL" id="MT631598">
    <property type="protein sequence ID" value="QNO54933.1"/>
    <property type="molecule type" value="Genomic_DNA"/>
</dbReference>
<evidence type="ECO:0000313" key="9">
    <source>
        <dbReference type="EMBL" id="QNO54933.1"/>
    </source>
</evidence>
<dbReference type="GO" id="GO:0055085">
    <property type="term" value="P:transmembrane transport"/>
    <property type="evidence" value="ECO:0007669"/>
    <property type="project" value="InterPro"/>
</dbReference>
<evidence type="ECO:0000256" key="2">
    <source>
        <dbReference type="ARBA" id="ARBA00022448"/>
    </source>
</evidence>
<dbReference type="PROSITE" id="PS50928">
    <property type="entry name" value="ABC_TM1"/>
    <property type="match status" value="1"/>
</dbReference>
<evidence type="ECO:0000256" key="4">
    <source>
        <dbReference type="ARBA" id="ARBA00022692"/>
    </source>
</evidence>
<feature type="transmembrane region" description="Helical" evidence="7">
    <location>
        <begin position="199"/>
        <end position="219"/>
    </location>
</feature>
<dbReference type="CDD" id="cd06261">
    <property type="entry name" value="TM_PBP2"/>
    <property type="match status" value="1"/>
</dbReference>
<feature type="transmembrane region" description="Helical" evidence="7">
    <location>
        <begin position="15"/>
        <end position="33"/>
    </location>
</feature>
<dbReference type="PANTHER" id="PTHR30151:SF0">
    <property type="entry name" value="ABC TRANSPORTER PERMEASE PROTEIN MJ0413-RELATED"/>
    <property type="match status" value="1"/>
</dbReference>
<keyword evidence="6 7" id="KW-0472">Membrane</keyword>
<feature type="transmembrane region" description="Helical" evidence="7">
    <location>
        <begin position="77"/>
        <end position="96"/>
    </location>
</feature>
<evidence type="ECO:0000256" key="1">
    <source>
        <dbReference type="ARBA" id="ARBA00004651"/>
    </source>
</evidence>
<comment type="similarity">
    <text evidence="7">Belongs to the binding-protein-dependent transport system permease family.</text>
</comment>
<keyword evidence="3" id="KW-1003">Cell membrane</keyword>
<dbReference type="Pfam" id="PF00528">
    <property type="entry name" value="BPD_transp_1"/>
    <property type="match status" value="1"/>
</dbReference>
<protein>
    <recommendedName>
        <fullName evidence="8">ABC transmembrane type-1 domain-containing protein</fullName>
    </recommendedName>
</protein>
<name>A0A7G9Z3U9_9EURY</name>
<dbReference type="PANTHER" id="PTHR30151">
    <property type="entry name" value="ALKANE SULFONATE ABC TRANSPORTER-RELATED, MEMBRANE SUBUNIT"/>
    <property type="match status" value="1"/>
</dbReference>
<feature type="transmembrane region" description="Helical" evidence="7">
    <location>
        <begin position="231"/>
        <end position="250"/>
    </location>
</feature>
<dbReference type="InterPro" id="IPR000515">
    <property type="entry name" value="MetI-like"/>
</dbReference>
<feature type="transmembrane region" description="Helical" evidence="7">
    <location>
        <begin position="108"/>
        <end position="130"/>
    </location>
</feature>
<gene>
    <name evidence="9" type="ORF">PADEGAKA_00035</name>
</gene>
<dbReference type="AlphaFoldDB" id="A0A7G9Z3U9"/>
<reference evidence="9" key="1">
    <citation type="submission" date="2020-06" db="EMBL/GenBank/DDBJ databases">
        <title>Unique genomic features of the anaerobic methanotrophic archaea.</title>
        <authorList>
            <person name="Chadwick G.L."/>
            <person name="Skennerton C.T."/>
            <person name="Laso-Perez R."/>
            <person name="Leu A.O."/>
            <person name="Speth D.R."/>
            <person name="Yu H."/>
            <person name="Morgan-Lang C."/>
            <person name="Hatzenpichler R."/>
            <person name="Goudeau D."/>
            <person name="Malmstrom R."/>
            <person name="Brazelton W.J."/>
            <person name="Woyke T."/>
            <person name="Hallam S.J."/>
            <person name="Tyson G.W."/>
            <person name="Wegener G."/>
            <person name="Boetius A."/>
            <person name="Orphan V."/>
        </authorList>
    </citation>
    <scope>NUCLEOTIDE SEQUENCE</scope>
</reference>
<evidence type="ECO:0000256" key="7">
    <source>
        <dbReference type="RuleBase" id="RU363032"/>
    </source>
</evidence>